<evidence type="ECO:0000313" key="3">
    <source>
        <dbReference type="Proteomes" id="UP001358586"/>
    </source>
</evidence>
<feature type="region of interest" description="Disordered" evidence="1">
    <location>
        <begin position="28"/>
        <end position="54"/>
    </location>
</feature>
<organism evidence="2 3">
    <name type="scientific">Gossypium arboreum</name>
    <name type="common">Tree cotton</name>
    <name type="synonym">Gossypium nanking</name>
    <dbReference type="NCBI Taxonomy" id="29729"/>
    <lineage>
        <taxon>Eukaryota</taxon>
        <taxon>Viridiplantae</taxon>
        <taxon>Streptophyta</taxon>
        <taxon>Embryophyta</taxon>
        <taxon>Tracheophyta</taxon>
        <taxon>Spermatophyta</taxon>
        <taxon>Magnoliopsida</taxon>
        <taxon>eudicotyledons</taxon>
        <taxon>Gunneridae</taxon>
        <taxon>Pentapetalae</taxon>
        <taxon>rosids</taxon>
        <taxon>malvids</taxon>
        <taxon>Malvales</taxon>
        <taxon>Malvaceae</taxon>
        <taxon>Malvoideae</taxon>
        <taxon>Gossypium</taxon>
    </lineage>
</organism>
<accession>A0ABR0QIQ6</accession>
<evidence type="ECO:0000313" key="2">
    <source>
        <dbReference type="EMBL" id="KAK5838777.1"/>
    </source>
</evidence>
<name>A0ABR0QIQ6_GOSAR</name>
<protein>
    <submittedName>
        <fullName evidence="2">Uncharacterized protein</fullName>
    </submittedName>
</protein>
<evidence type="ECO:0000256" key="1">
    <source>
        <dbReference type="SAM" id="MobiDB-lite"/>
    </source>
</evidence>
<gene>
    <name evidence="2" type="ORF">PVK06_007515</name>
</gene>
<comment type="caution">
    <text evidence="2">The sequence shown here is derived from an EMBL/GenBank/DDBJ whole genome shotgun (WGS) entry which is preliminary data.</text>
</comment>
<keyword evidence="3" id="KW-1185">Reference proteome</keyword>
<reference evidence="2 3" key="1">
    <citation type="submission" date="2023-03" db="EMBL/GenBank/DDBJ databases">
        <title>WGS of Gossypium arboreum.</title>
        <authorList>
            <person name="Yu D."/>
        </authorList>
    </citation>
    <scope>NUCLEOTIDE SEQUENCE [LARGE SCALE GENOMIC DNA]</scope>
    <source>
        <tissue evidence="2">Leaf</tissue>
    </source>
</reference>
<proteinExistence type="predicted"/>
<dbReference type="Proteomes" id="UP001358586">
    <property type="component" value="Chromosome 3"/>
</dbReference>
<sequence>MGDEKTLTTKLEAFMEQMAIRQQALEKQITKGDSEKNNEKQGNNECRKRNSYSQHGRCMVPPLRWNSPLMMVLKILYSG</sequence>
<dbReference type="EMBL" id="JARKNE010000003">
    <property type="protein sequence ID" value="KAK5838777.1"/>
    <property type="molecule type" value="Genomic_DNA"/>
</dbReference>
<feature type="compositionally biased region" description="Basic and acidic residues" evidence="1">
    <location>
        <begin position="28"/>
        <end position="39"/>
    </location>
</feature>